<reference evidence="6" key="2">
    <citation type="journal article" date="2020" name="Int. Dairy J.">
        <title>Lactic acid bacterial diversity in Brie cheese focusing on salt concentration and pH of isolation medium and characterisation of halophilic and alkaliphilic lactic acid bacterial isolates.</title>
        <authorList>
            <person name="Unno R."/>
            <person name="Matsutani M."/>
            <person name="Suzuki T."/>
            <person name="Kodama K."/>
            <person name="Matsushita H."/>
            <person name="Yamasato K."/>
            <person name="Koizumi Y."/>
            <person name="Ishikawa M."/>
        </authorList>
    </citation>
    <scope>NUCLEOTIDE SEQUENCE</scope>
    <source>
        <strain evidence="6">7C1</strain>
        <strain evidence="5">8C4</strain>
    </source>
</reference>
<dbReference type="EC" id="2.7.7.61" evidence="1"/>
<dbReference type="EMBL" id="BKBO01000029">
    <property type="protein sequence ID" value="GEQ49922.1"/>
    <property type="molecule type" value="Genomic_DNA"/>
</dbReference>
<evidence type="ECO:0000256" key="4">
    <source>
        <dbReference type="ARBA" id="ARBA00048574"/>
    </source>
</evidence>
<dbReference type="NCBIfam" id="NF002383">
    <property type="entry name" value="PRK01392.1"/>
    <property type="match status" value="1"/>
</dbReference>
<organism evidence="6 7">
    <name type="scientific">Tetragenococcus koreensis</name>
    <dbReference type="NCBI Taxonomy" id="290335"/>
    <lineage>
        <taxon>Bacteria</taxon>
        <taxon>Bacillati</taxon>
        <taxon>Bacillota</taxon>
        <taxon>Bacilli</taxon>
        <taxon>Lactobacillales</taxon>
        <taxon>Enterococcaceae</taxon>
        <taxon>Tetragenococcus</taxon>
    </lineage>
</organism>
<dbReference type="KEGG" id="tkr:C7K43_00630"/>
<evidence type="ECO:0000256" key="2">
    <source>
        <dbReference type="ARBA" id="ARBA00022679"/>
    </source>
</evidence>
<evidence type="ECO:0000313" key="5">
    <source>
        <dbReference type="EMBL" id="GEQ49922.1"/>
    </source>
</evidence>
<comment type="caution">
    <text evidence="6">The sequence shown here is derived from an EMBL/GenBank/DDBJ whole genome shotgun (WGS) entry which is preliminary data.</text>
</comment>
<evidence type="ECO:0000313" key="8">
    <source>
        <dbReference type="Proteomes" id="UP000886607"/>
    </source>
</evidence>
<name>A0AAN4UCS4_9ENTE</name>
<dbReference type="AlphaFoldDB" id="A0AAN4UCS4"/>
<dbReference type="RefSeq" id="WP_124005080.1">
    <property type="nucleotide sequence ID" value="NZ_BJYN01000001.1"/>
</dbReference>
<keyword evidence="6" id="KW-0456">Lyase</keyword>
<dbReference type="GO" id="GO:0016829">
    <property type="term" value="F:lyase activity"/>
    <property type="evidence" value="ECO:0007669"/>
    <property type="project" value="UniProtKB-KW"/>
</dbReference>
<dbReference type="Proteomes" id="UP000886597">
    <property type="component" value="Unassembled WGS sequence"/>
</dbReference>
<dbReference type="GO" id="GO:0050519">
    <property type="term" value="F:holo-citrate lyase synthase activity"/>
    <property type="evidence" value="ECO:0007669"/>
    <property type="project" value="UniProtKB-EC"/>
</dbReference>
<protein>
    <recommendedName>
        <fullName evidence="1">citrate lyase holo-[acyl-carrier protein] synthase</fullName>
        <ecNumber evidence="1">2.7.7.61</ecNumber>
    </recommendedName>
</protein>
<evidence type="ECO:0000313" key="7">
    <source>
        <dbReference type="Proteomes" id="UP000886597"/>
    </source>
</evidence>
<dbReference type="Proteomes" id="UP000886607">
    <property type="component" value="Unassembled WGS sequence"/>
</dbReference>
<evidence type="ECO:0000256" key="1">
    <source>
        <dbReference type="ARBA" id="ARBA00012524"/>
    </source>
</evidence>
<keyword evidence="2 6" id="KW-0808">Transferase</keyword>
<accession>A0AAN4UCS4</accession>
<dbReference type="NCBIfam" id="TIGR03124">
    <property type="entry name" value="citrate_citX"/>
    <property type="match status" value="1"/>
</dbReference>
<dbReference type="EMBL" id="BKBQ01000030">
    <property type="protein sequence ID" value="GEQ54975.1"/>
    <property type="molecule type" value="Genomic_DNA"/>
</dbReference>
<reference evidence="6" key="1">
    <citation type="submission" date="2019-08" db="EMBL/GenBank/DDBJ databases">
        <authorList>
            <person name="Ishikawa M."/>
            <person name="Suzuki T."/>
            <person name="Matsutani M."/>
        </authorList>
    </citation>
    <scope>NUCLEOTIDE SEQUENCE</scope>
    <source>
        <strain evidence="6">7C1</strain>
        <strain evidence="5">8C4</strain>
    </source>
</reference>
<evidence type="ECO:0000313" key="6">
    <source>
        <dbReference type="EMBL" id="GEQ54975.1"/>
    </source>
</evidence>
<keyword evidence="8" id="KW-1185">Reference proteome</keyword>
<gene>
    <name evidence="6" type="primary">citX</name>
    <name evidence="5" type="ORF">TK11N_17740</name>
    <name evidence="6" type="ORF">TK2N_18190</name>
</gene>
<dbReference type="GO" id="GO:0051191">
    <property type="term" value="P:prosthetic group biosynthetic process"/>
    <property type="evidence" value="ECO:0007669"/>
    <property type="project" value="InterPro"/>
</dbReference>
<proteinExistence type="predicted"/>
<evidence type="ECO:0000256" key="3">
    <source>
        <dbReference type="ARBA" id="ARBA00022695"/>
    </source>
</evidence>
<dbReference type="GeneID" id="69984443"/>
<dbReference type="Pfam" id="PF03802">
    <property type="entry name" value="CitX"/>
    <property type="match status" value="1"/>
</dbReference>
<dbReference type="InterPro" id="IPR005551">
    <property type="entry name" value="CitX"/>
</dbReference>
<comment type="catalytic activity">
    <reaction evidence="4">
        <text>apo-[citrate lyase ACP] + 2'-(5''-triphospho-alpha-D-ribosyl)-3'-dephospho-CoA = holo-[citrate lyase ACP] + diphosphate</text>
        <dbReference type="Rhea" id="RHEA:16333"/>
        <dbReference type="Rhea" id="RHEA-COMP:10157"/>
        <dbReference type="Rhea" id="RHEA-COMP:10158"/>
        <dbReference type="ChEBI" id="CHEBI:29999"/>
        <dbReference type="ChEBI" id="CHEBI:33019"/>
        <dbReference type="ChEBI" id="CHEBI:61378"/>
        <dbReference type="ChEBI" id="CHEBI:82683"/>
        <dbReference type="EC" id="2.7.7.61"/>
    </reaction>
</comment>
<sequence length="178" mass="20306">MSEGIFSGSEVSLIEMLDARESRAQRQERLLNEYPDAALLLATMNIPGPVKNSTTLSRVFSQLVEQIKKELTAYQVFTTREDNLKTGPEFYAVVKVSPLTLKEKMIDIEENHPYGRLLDLDIHYISGGLQSVSRQDIELPPRKCLICQKNAKECGRERRHSIAEMQTKIIEIIEDEQV</sequence>
<keyword evidence="3" id="KW-0548">Nucleotidyltransferase</keyword>